<dbReference type="RefSeq" id="WP_221857781.1">
    <property type="nucleotide sequence ID" value="NZ_BAAAYV010000016.1"/>
</dbReference>
<feature type="domain" description="ABC transporter" evidence="5">
    <location>
        <begin position="8"/>
        <end position="236"/>
    </location>
</feature>
<comment type="similarity">
    <text evidence="1">Belongs to the ABC transporter superfamily.</text>
</comment>
<dbReference type="PANTHER" id="PTHR43335:SF8">
    <property type="entry name" value="ABC TRANSPORTER, ATP-BINDING PROTEIN"/>
    <property type="match status" value="1"/>
</dbReference>
<evidence type="ECO:0000259" key="5">
    <source>
        <dbReference type="PROSITE" id="PS50893"/>
    </source>
</evidence>
<dbReference type="InterPro" id="IPR017871">
    <property type="entry name" value="ABC_transporter-like_CS"/>
</dbReference>
<accession>A0ABP7BP11</accession>
<name>A0ABP7BP11_9MICO</name>
<keyword evidence="4" id="KW-0067">ATP-binding</keyword>
<comment type="caution">
    <text evidence="6">The sequence shown here is derived from an EMBL/GenBank/DDBJ whole genome shotgun (WGS) entry which is preliminary data.</text>
</comment>
<evidence type="ECO:0000256" key="3">
    <source>
        <dbReference type="ARBA" id="ARBA00022741"/>
    </source>
</evidence>
<dbReference type="PROSITE" id="PS00211">
    <property type="entry name" value="ABC_TRANSPORTER_1"/>
    <property type="match status" value="1"/>
</dbReference>
<keyword evidence="3" id="KW-0547">Nucleotide-binding</keyword>
<evidence type="ECO:0000313" key="7">
    <source>
        <dbReference type="Proteomes" id="UP001410795"/>
    </source>
</evidence>
<dbReference type="InterPro" id="IPR003439">
    <property type="entry name" value="ABC_transporter-like_ATP-bd"/>
</dbReference>
<dbReference type="PROSITE" id="PS50893">
    <property type="entry name" value="ABC_TRANSPORTER_2"/>
    <property type="match status" value="1"/>
</dbReference>
<organism evidence="6 7">
    <name type="scientific">Microbacterium marinilacus</name>
    <dbReference type="NCBI Taxonomy" id="415209"/>
    <lineage>
        <taxon>Bacteria</taxon>
        <taxon>Bacillati</taxon>
        <taxon>Actinomycetota</taxon>
        <taxon>Actinomycetes</taxon>
        <taxon>Micrococcales</taxon>
        <taxon>Microbacteriaceae</taxon>
        <taxon>Microbacterium</taxon>
    </lineage>
</organism>
<keyword evidence="7" id="KW-1185">Reference proteome</keyword>
<dbReference type="InterPro" id="IPR027417">
    <property type="entry name" value="P-loop_NTPase"/>
</dbReference>
<reference evidence="7" key="1">
    <citation type="journal article" date="2019" name="Int. J. Syst. Evol. Microbiol.">
        <title>The Global Catalogue of Microorganisms (GCM) 10K type strain sequencing project: providing services to taxonomists for standard genome sequencing and annotation.</title>
        <authorList>
            <consortium name="The Broad Institute Genomics Platform"/>
            <consortium name="The Broad Institute Genome Sequencing Center for Infectious Disease"/>
            <person name="Wu L."/>
            <person name="Ma J."/>
        </authorList>
    </citation>
    <scope>NUCLEOTIDE SEQUENCE [LARGE SCALE GENOMIC DNA]</scope>
    <source>
        <strain evidence="7">JCM 16546</strain>
    </source>
</reference>
<protein>
    <recommendedName>
        <fullName evidence="5">ABC transporter domain-containing protein</fullName>
    </recommendedName>
</protein>
<keyword evidence="2" id="KW-0813">Transport</keyword>
<dbReference type="InterPro" id="IPR003593">
    <property type="entry name" value="AAA+_ATPase"/>
</dbReference>
<gene>
    <name evidence="6" type="ORF">GCM10022202_28100</name>
</gene>
<evidence type="ECO:0000256" key="4">
    <source>
        <dbReference type="ARBA" id="ARBA00022840"/>
    </source>
</evidence>
<dbReference type="PANTHER" id="PTHR43335">
    <property type="entry name" value="ABC TRANSPORTER, ATP-BINDING PROTEIN"/>
    <property type="match status" value="1"/>
</dbReference>
<dbReference type="SMART" id="SM00382">
    <property type="entry name" value="AAA"/>
    <property type="match status" value="1"/>
</dbReference>
<dbReference type="Proteomes" id="UP001410795">
    <property type="component" value="Unassembled WGS sequence"/>
</dbReference>
<dbReference type="SUPFAM" id="SSF52540">
    <property type="entry name" value="P-loop containing nucleoside triphosphate hydrolases"/>
    <property type="match status" value="1"/>
</dbReference>
<sequence length="244" mass="25498">MATAQPALHISRLTTTIAGREILTSCDLTVAPGEICAIIGPNGAGKTTLFKTIVGLAFPTSGTITILGHTLSDATRDGLLSRIGAIIEAPDFHPAATARTALALHFDLVGITSPAPVDELLDRVGLTGAADTPLTSFSLGMKQRLALARAIGHRPELVVLDEPANGLDPTGIVDLRELLASLAQQGTTIVMASHILTDLERTAHTVAVLTDGRLGRKQDIRTVLDGIDGGLEAFYRDSVTGESR</sequence>
<dbReference type="Pfam" id="PF00005">
    <property type="entry name" value="ABC_tran"/>
    <property type="match status" value="1"/>
</dbReference>
<proteinExistence type="inferred from homology"/>
<evidence type="ECO:0000256" key="2">
    <source>
        <dbReference type="ARBA" id="ARBA00022448"/>
    </source>
</evidence>
<evidence type="ECO:0000313" key="6">
    <source>
        <dbReference type="EMBL" id="GAA3664447.1"/>
    </source>
</evidence>
<dbReference type="Gene3D" id="3.40.50.300">
    <property type="entry name" value="P-loop containing nucleotide triphosphate hydrolases"/>
    <property type="match status" value="1"/>
</dbReference>
<evidence type="ECO:0000256" key="1">
    <source>
        <dbReference type="ARBA" id="ARBA00005417"/>
    </source>
</evidence>
<dbReference type="EMBL" id="BAAAYV010000016">
    <property type="protein sequence ID" value="GAA3664447.1"/>
    <property type="molecule type" value="Genomic_DNA"/>
</dbReference>